<keyword evidence="4" id="KW-1185">Reference proteome</keyword>
<evidence type="ECO:0000313" key="4">
    <source>
        <dbReference type="Proteomes" id="UP001516400"/>
    </source>
</evidence>
<keyword evidence="1" id="KW-0175">Coiled coil</keyword>
<dbReference type="AlphaFoldDB" id="A0ABD2ML79"/>
<feature type="non-terminal residue" evidence="3">
    <location>
        <position position="1"/>
    </location>
</feature>
<dbReference type="EMBL" id="JABFTP020000001">
    <property type="protein sequence ID" value="KAL3267085.1"/>
    <property type="molecule type" value="Genomic_DNA"/>
</dbReference>
<name>A0ABD2ML79_9CUCU</name>
<feature type="coiled-coil region" evidence="1">
    <location>
        <begin position="63"/>
        <end position="97"/>
    </location>
</feature>
<evidence type="ECO:0000256" key="1">
    <source>
        <dbReference type="SAM" id="Coils"/>
    </source>
</evidence>
<feature type="compositionally biased region" description="Polar residues" evidence="2">
    <location>
        <begin position="98"/>
        <end position="111"/>
    </location>
</feature>
<accession>A0ABD2ML79</accession>
<reference evidence="3 4" key="1">
    <citation type="journal article" date="2021" name="BMC Biol.">
        <title>Horizontally acquired antibacterial genes associated with adaptive radiation of ladybird beetles.</title>
        <authorList>
            <person name="Li H.S."/>
            <person name="Tang X.F."/>
            <person name="Huang Y.H."/>
            <person name="Xu Z.Y."/>
            <person name="Chen M.L."/>
            <person name="Du X.Y."/>
            <person name="Qiu B.Y."/>
            <person name="Chen P.T."/>
            <person name="Zhang W."/>
            <person name="Slipinski A."/>
            <person name="Escalona H.E."/>
            <person name="Waterhouse R.M."/>
            <person name="Zwick A."/>
            <person name="Pang H."/>
        </authorList>
    </citation>
    <scope>NUCLEOTIDE SEQUENCE [LARGE SCALE GENOMIC DNA]</scope>
    <source>
        <strain evidence="3">SYSU2018</strain>
    </source>
</reference>
<feature type="compositionally biased region" description="Basic and acidic residues" evidence="2">
    <location>
        <begin position="112"/>
        <end position="121"/>
    </location>
</feature>
<dbReference type="Proteomes" id="UP001516400">
    <property type="component" value="Unassembled WGS sequence"/>
</dbReference>
<protein>
    <submittedName>
        <fullName evidence="3">Uncharacterized protein</fullName>
    </submittedName>
</protein>
<evidence type="ECO:0000313" key="3">
    <source>
        <dbReference type="EMBL" id="KAL3267085.1"/>
    </source>
</evidence>
<sequence length="121" mass="13578">GATTRDREVLAINCNADAVDGDSTRGDVSATIDTMVYEIRTLQLSVRFCSDNVSDFVTKFNKFNDLITKITKLERDNESLKNEVLSLNTELSNLEQSSRGNNIELQNVPDSQNEHFVDNFS</sequence>
<evidence type="ECO:0000256" key="2">
    <source>
        <dbReference type="SAM" id="MobiDB-lite"/>
    </source>
</evidence>
<gene>
    <name evidence="3" type="ORF">HHI36_011225</name>
</gene>
<comment type="caution">
    <text evidence="3">The sequence shown here is derived from an EMBL/GenBank/DDBJ whole genome shotgun (WGS) entry which is preliminary data.</text>
</comment>
<feature type="region of interest" description="Disordered" evidence="2">
    <location>
        <begin position="98"/>
        <end position="121"/>
    </location>
</feature>
<organism evidence="3 4">
    <name type="scientific">Cryptolaemus montrouzieri</name>
    <dbReference type="NCBI Taxonomy" id="559131"/>
    <lineage>
        <taxon>Eukaryota</taxon>
        <taxon>Metazoa</taxon>
        <taxon>Ecdysozoa</taxon>
        <taxon>Arthropoda</taxon>
        <taxon>Hexapoda</taxon>
        <taxon>Insecta</taxon>
        <taxon>Pterygota</taxon>
        <taxon>Neoptera</taxon>
        <taxon>Endopterygota</taxon>
        <taxon>Coleoptera</taxon>
        <taxon>Polyphaga</taxon>
        <taxon>Cucujiformia</taxon>
        <taxon>Coccinelloidea</taxon>
        <taxon>Coccinellidae</taxon>
        <taxon>Scymninae</taxon>
        <taxon>Scymnini</taxon>
        <taxon>Cryptolaemus</taxon>
    </lineage>
</organism>
<proteinExistence type="predicted"/>